<reference evidence="1" key="1">
    <citation type="submission" date="2021-07" db="EMBL/GenBank/DDBJ databases">
        <authorList>
            <person name="Durling M."/>
        </authorList>
    </citation>
    <scope>NUCLEOTIDE SEQUENCE</scope>
</reference>
<dbReference type="AlphaFoldDB" id="A0A9N9PXR0"/>
<keyword evidence="2" id="KW-1185">Reference proteome</keyword>
<sequence length="66" mass="7132">MVASAAAGQGKPQVQVVRSSDMCSTYDTKYATAPLHIPSPVYFELQIWDMAEAEFASSNSLVPNSH</sequence>
<evidence type="ECO:0000313" key="2">
    <source>
        <dbReference type="Proteomes" id="UP000696280"/>
    </source>
</evidence>
<name>A0A9N9PXR0_9HELO</name>
<protein>
    <submittedName>
        <fullName evidence="1">Uncharacterized protein</fullName>
    </submittedName>
</protein>
<proteinExistence type="predicted"/>
<dbReference type="Proteomes" id="UP000696280">
    <property type="component" value="Unassembled WGS sequence"/>
</dbReference>
<comment type="caution">
    <text evidence="1">The sequence shown here is derived from an EMBL/GenBank/DDBJ whole genome shotgun (WGS) entry which is preliminary data.</text>
</comment>
<accession>A0A9N9PXR0</accession>
<evidence type="ECO:0000313" key="1">
    <source>
        <dbReference type="EMBL" id="CAG8957907.1"/>
    </source>
</evidence>
<dbReference type="EMBL" id="CAJVRL010000081">
    <property type="protein sequence ID" value="CAG8957907.1"/>
    <property type="molecule type" value="Genomic_DNA"/>
</dbReference>
<organism evidence="1 2">
    <name type="scientific">Hymenoscyphus fraxineus</name>
    <dbReference type="NCBI Taxonomy" id="746836"/>
    <lineage>
        <taxon>Eukaryota</taxon>
        <taxon>Fungi</taxon>
        <taxon>Dikarya</taxon>
        <taxon>Ascomycota</taxon>
        <taxon>Pezizomycotina</taxon>
        <taxon>Leotiomycetes</taxon>
        <taxon>Helotiales</taxon>
        <taxon>Helotiaceae</taxon>
        <taxon>Hymenoscyphus</taxon>
    </lineage>
</organism>
<gene>
    <name evidence="1" type="ORF">HYFRA_00000248</name>
</gene>